<feature type="domain" description="Intermembrane lipid transfer protein VPS13-like C-terminal" evidence="4">
    <location>
        <begin position="205"/>
        <end position="329"/>
    </location>
</feature>
<evidence type="ECO:0000259" key="3">
    <source>
        <dbReference type="Pfam" id="PF07484"/>
    </source>
</evidence>
<evidence type="ECO:0000256" key="2">
    <source>
        <dbReference type="SAM" id="MobiDB-lite"/>
    </source>
</evidence>
<dbReference type="Pfam" id="PF25037">
    <property type="entry name" value="VPS13_C"/>
    <property type="match status" value="1"/>
</dbReference>
<dbReference type="AlphaFoldDB" id="A0A815HLR0"/>
<dbReference type="SUPFAM" id="SSF88874">
    <property type="entry name" value="Receptor-binding domain of short tail fibre protein gp12"/>
    <property type="match status" value="1"/>
</dbReference>
<dbReference type="OrthoDB" id="10062874at2759"/>
<evidence type="ECO:0000256" key="1">
    <source>
        <dbReference type="ARBA" id="ARBA00022729"/>
    </source>
</evidence>
<protein>
    <submittedName>
        <fullName evidence="5">Uncharacterized protein</fullName>
    </submittedName>
</protein>
<accession>A0A815HLR0</accession>
<dbReference type="InterPro" id="IPR028994">
    <property type="entry name" value="Integrin_alpha_N"/>
</dbReference>
<evidence type="ECO:0000313" key="5">
    <source>
        <dbReference type="EMBL" id="CAF1353460.1"/>
    </source>
</evidence>
<dbReference type="Gene3D" id="2.130.10.130">
    <property type="entry name" value="Integrin alpha, N-terminal"/>
    <property type="match status" value="1"/>
</dbReference>
<reference evidence="5" key="1">
    <citation type="submission" date="2021-02" db="EMBL/GenBank/DDBJ databases">
        <authorList>
            <person name="Nowell W R."/>
        </authorList>
    </citation>
    <scope>NUCLEOTIDE SEQUENCE</scope>
</reference>
<name>A0A815HLR0_ADIRI</name>
<dbReference type="InterPro" id="IPR056748">
    <property type="entry name" value="VPS13-like_C"/>
</dbReference>
<feature type="domain" description="Phage tail collar" evidence="3">
    <location>
        <begin position="436"/>
        <end position="498"/>
    </location>
</feature>
<dbReference type="InterPro" id="IPR011083">
    <property type="entry name" value="Phage_tail_collar_dom"/>
</dbReference>
<organism evidence="5 6">
    <name type="scientific">Adineta ricciae</name>
    <name type="common">Rotifer</name>
    <dbReference type="NCBI Taxonomy" id="249248"/>
    <lineage>
        <taxon>Eukaryota</taxon>
        <taxon>Metazoa</taxon>
        <taxon>Spiralia</taxon>
        <taxon>Gnathifera</taxon>
        <taxon>Rotifera</taxon>
        <taxon>Eurotatoria</taxon>
        <taxon>Bdelloidea</taxon>
        <taxon>Adinetida</taxon>
        <taxon>Adinetidae</taxon>
        <taxon>Adineta</taxon>
    </lineage>
</organism>
<gene>
    <name evidence="5" type="ORF">EDS130_LOCUS33415</name>
</gene>
<dbReference type="EMBL" id="CAJNOJ010000266">
    <property type="protein sequence ID" value="CAF1353460.1"/>
    <property type="molecule type" value="Genomic_DNA"/>
</dbReference>
<feature type="compositionally biased region" description="Polar residues" evidence="2">
    <location>
        <begin position="531"/>
        <end position="546"/>
    </location>
</feature>
<dbReference type="GO" id="GO:0045053">
    <property type="term" value="P:protein retention in Golgi apparatus"/>
    <property type="evidence" value="ECO:0007669"/>
    <property type="project" value="TreeGrafter"/>
</dbReference>
<comment type="caution">
    <text evidence="5">The sequence shown here is derived from an EMBL/GenBank/DDBJ whole genome shotgun (WGS) entry which is preliminary data.</text>
</comment>
<dbReference type="PANTHER" id="PTHR16166:SF146">
    <property type="entry name" value="VACUOLAR PROTEIN SORTING-ASSOCIATED PROTEIN 13A-LIKE ISOFORM X1"/>
    <property type="match status" value="1"/>
</dbReference>
<dbReference type="InterPro" id="IPR026847">
    <property type="entry name" value="VPS13"/>
</dbReference>
<dbReference type="Gene3D" id="3.90.1340.10">
    <property type="entry name" value="Phage tail collar domain"/>
    <property type="match status" value="1"/>
</dbReference>
<evidence type="ECO:0000313" key="6">
    <source>
        <dbReference type="Proteomes" id="UP000663852"/>
    </source>
</evidence>
<evidence type="ECO:0000259" key="4">
    <source>
        <dbReference type="Pfam" id="PF25037"/>
    </source>
</evidence>
<dbReference type="Pfam" id="PF13517">
    <property type="entry name" value="FG-GAP_3"/>
    <property type="match status" value="1"/>
</dbReference>
<dbReference type="PANTHER" id="PTHR16166">
    <property type="entry name" value="VACUOLAR PROTEIN SORTING-ASSOCIATED PROTEIN VPS13"/>
    <property type="match status" value="1"/>
</dbReference>
<proteinExistence type="predicted"/>
<dbReference type="SUPFAM" id="SSF69318">
    <property type="entry name" value="Integrin alpha N-terminal domain"/>
    <property type="match status" value="1"/>
</dbReference>
<sequence length="633" mass="68616">MPIGIATTDFNHDSKLDLVISSSGSNNIAVFFGVSHGDFTLSATYSISGTSYPRKIAVADVNKDNQLDLIVVSYLGSNVRVLLLGSSSEGFPAQTIFTDGASPHELDVGNIDNDTCPDIVVANSGNIVNGGKSVAKDVVHGVKDVVKKPITGAKEEGAAGLMKGLGKGFLGVVARPTSSVANLTSTSCDVLKRTVTHGDIIHRTRRSRHIGTDFLIRPSIADETKGRFIFNRLDNKKYIQSDDYIAHINCLENNVLGWFMVTSKHIMFIKDTSQRPDVYEIQWHFQYKELNEAPKMNFRLNQIEINLKDAKLRRRINRHREHEKIISFENLGDARYIVDRITEIMHPRTLFPLPFSLPPFSRLRIIRRLNAIYPERPTTNENSEIPTLGSSDENDQALESIDHIGILGLVSALSAAAILLGFFSLIFGLQPEVPTGTILLYSGTSAALLGQNDRWLFCNGSEVSRQIYRNLFSVIGTIYGSGDGVNTFNLPDLRARFPLGSTLSSDVTMLSGGSSTHTITVAEMPSHSHDQGSLVTSYSGSHTHNYTDPGHDHGGSTGTQPLGAGTAAMVNSGLPGNGAGTHSHSISSGKTSITINTVGDHNHTISGSTGTTGSSQAMSLMPPYQTVHYIIRT</sequence>
<keyword evidence="1" id="KW-0732">Signal</keyword>
<dbReference type="Proteomes" id="UP000663852">
    <property type="component" value="Unassembled WGS sequence"/>
</dbReference>
<dbReference type="Pfam" id="PF07484">
    <property type="entry name" value="Collar"/>
    <property type="match status" value="1"/>
</dbReference>
<dbReference type="InterPro" id="IPR013517">
    <property type="entry name" value="FG-GAP"/>
</dbReference>
<dbReference type="InterPro" id="IPR037053">
    <property type="entry name" value="Phage_tail_collar_dom_sf"/>
</dbReference>
<feature type="region of interest" description="Disordered" evidence="2">
    <location>
        <begin position="524"/>
        <end position="568"/>
    </location>
</feature>
<dbReference type="GO" id="GO:0006623">
    <property type="term" value="P:protein targeting to vacuole"/>
    <property type="evidence" value="ECO:0007669"/>
    <property type="project" value="TreeGrafter"/>
</dbReference>